<evidence type="ECO:0000256" key="2">
    <source>
        <dbReference type="ARBA" id="ARBA00022448"/>
    </source>
</evidence>
<keyword evidence="3" id="KW-1003">Cell membrane</keyword>
<dbReference type="CDD" id="cd06261">
    <property type="entry name" value="TM_PBP2"/>
    <property type="match status" value="1"/>
</dbReference>
<evidence type="ECO:0000256" key="4">
    <source>
        <dbReference type="ARBA" id="ARBA00022692"/>
    </source>
</evidence>
<evidence type="ECO:0000256" key="7">
    <source>
        <dbReference type="RuleBase" id="RU363032"/>
    </source>
</evidence>
<dbReference type="Gene3D" id="1.10.3720.10">
    <property type="entry name" value="MetI-like"/>
    <property type="match status" value="1"/>
</dbReference>
<feature type="domain" description="ABC transmembrane type-1" evidence="8">
    <location>
        <begin position="95"/>
        <end position="319"/>
    </location>
</feature>
<evidence type="ECO:0000256" key="3">
    <source>
        <dbReference type="ARBA" id="ARBA00022475"/>
    </source>
</evidence>
<evidence type="ECO:0000259" key="8">
    <source>
        <dbReference type="PROSITE" id="PS50928"/>
    </source>
</evidence>
<reference evidence="10" key="1">
    <citation type="submission" date="2016-10" db="EMBL/GenBank/DDBJ databases">
        <authorList>
            <person name="Varghese N."/>
            <person name="Submissions S."/>
        </authorList>
    </citation>
    <scope>NUCLEOTIDE SEQUENCE [LARGE SCALE GENOMIC DNA]</scope>
    <source>
        <strain evidence="10">DSM 45722</strain>
    </source>
</reference>
<accession>A0A1G4XAA9</accession>
<feature type="transmembrane region" description="Helical" evidence="7">
    <location>
        <begin position="249"/>
        <end position="277"/>
    </location>
</feature>
<proteinExistence type="inferred from homology"/>
<dbReference type="RefSeq" id="WP_092799050.1">
    <property type="nucleotide sequence ID" value="NZ_FMUH01000001.1"/>
</dbReference>
<feature type="transmembrane region" description="Helical" evidence="7">
    <location>
        <begin position="297"/>
        <end position="322"/>
    </location>
</feature>
<dbReference type="PROSITE" id="PS50928">
    <property type="entry name" value="ABC_TM1"/>
    <property type="match status" value="1"/>
</dbReference>
<keyword evidence="5 7" id="KW-1133">Transmembrane helix</keyword>
<organism evidence="9 10">
    <name type="scientific">Klenkia marina</name>
    <dbReference type="NCBI Taxonomy" id="1960309"/>
    <lineage>
        <taxon>Bacteria</taxon>
        <taxon>Bacillati</taxon>
        <taxon>Actinomycetota</taxon>
        <taxon>Actinomycetes</taxon>
        <taxon>Geodermatophilales</taxon>
        <taxon>Geodermatophilaceae</taxon>
        <taxon>Klenkia</taxon>
    </lineage>
</organism>
<keyword evidence="2 7" id="KW-0813">Transport</keyword>
<keyword evidence="10" id="KW-1185">Reference proteome</keyword>
<dbReference type="InterPro" id="IPR045621">
    <property type="entry name" value="BPD_transp_1_N"/>
</dbReference>
<dbReference type="PANTHER" id="PTHR43163">
    <property type="entry name" value="DIPEPTIDE TRANSPORT SYSTEM PERMEASE PROTEIN DPPB-RELATED"/>
    <property type="match status" value="1"/>
</dbReference>
<evidence type="ECO:0000256" key="6">
    <source>
        <dbReference type="ARBA" id="ARBA00023136"/>
    </source>
</evidence>
<name>A0A1G4XAA9_9ACTN</name>
<gene>
    <name evidence="9" type="ORF">SAMN03159343_0325</name>
</gene>
<sequence length="329" mass="36338">MFFFTVRRIIASVLVLIASSFLVFALCAASFDPLAKFRQRQPPPTQEYLDGVREQLGLNEPFLVRYWHWLTGVLRGDFGETIGGTPVTDQLGGRLLVTGRMILLAIIIAVLLAVIVGVIGAVRQYKPSDYAFTFLAYVLIALPTFWFAAILKEFVAGGVNDLFGQQVLYTIGEETPGLSLYASGWELWSDRIGHLVLPTISLALLSFASWSRFQRSAMLDVLGSDYMRLARAKGLPYRRVVMKHGLRNALIPLTTVVALGIGTLFGGAVITEQVFVWHGMGEYLLQNGIGQNDINVVLGWLLVSAVFVVLFNLVADVLYAVLDPRIRLA</sequence>
<comment type="similarity">
    <text evidence="7">Belongs to the binding-protein-dependent transport system permease family.</text>
</comment>
<dbReference type="GO" id="GO:0055085">
    <property type="term" value="P:transmembrane transport"/>
    <property type="evidence" value="ECO:0007669"/>
    <property type="project" value="InterPro"/>
</dbReference>
<feature type="transmembrane region" description="Helical" evidence="7">
    <location>
        <begin position="192"/>
        <end position="210"/>
    </location>
</feature>
<evidence type="ECO:0000313" key="10">
    <source>
        <dbReference type="Proteomes" id="UP000198981"/>
    </source>
</evidence>
<dbReference type="InterPro" id="IPR035906">
    <property type="entry name" value="MetI-like_sf"/>
</dbReference>
<feature type="transmembrane region" description="Helical" evidence="7">
    <location>
        <begin position="134"/>
        <end position="151"/>
    </location>
</feature>
<dbReference type="Proteomes" id="UP000198981">
    <property type="component" value="Unassembled WGS sequence"/>
</dbReference>
<keyword evidence="4 7" id="KW-0812">Transmembrane</keyword>
<comment type="subcellular location">
    <subcellularLocation>
        <location evidence="1 7">Cell membrane</location>
        <topology evidence="1 7">Multi-pass membrane protein</topology>
    </subcellularLocation>
</comment>
<dbReference type="PANTHER" id="PTHR43163:SF6">
    <property type="entry name" value="DIPEPTIDE TRANSPORT SYSTEM PERMEASE PROTEIN DPPB-RELATED"/>
    <property type="match status" value="1"/>
</dbReference>
<dbReference type="Pfam" id="PF19300">
    <property type="entry name" value="BPD_transp_1_N"/>
    <property type="match status" value="1"/>
</dbReference>
<evidence type="ECO:0000313" key="9">
    <source>
        <dbReference type="EMBL" id="SCX38175.1"/>
    </source>
</evidence>
<evidence type="ECO:0000256" key="5">
    <source>
        <dbReference type="ARBA" id="ARBA00022989"/>
    </source>
</evidence>
<dbReference type="STRING" id="1960309.SAMN03159343_0325"/>
<dbReference type="Pfam" id="PF00528">
    <property type="entry name" value="BPD_transp_1"/>
    <property type="match status" value="1"/>
</dbReference>
<dbReference type="GO" id="GO:0005886">
    <property type="term" value="C:plasma membrane"/>
    <property type="evidence" value="ECO:0007669"/>
    <property type="project" value="UniProtKB-SubCell"/>
</dbReference>
<evidence type="ECO:0000256" key="1">
    <source>
        <dbReference type="ARBA" id="ARBA00004651"/>
    </source>
</evidence>
<dbReference type="OrthoDB" id="147639at2"/>
<dbReference type="EMBL" id="FMUH01000001">
    <property type="protein sequence ID" value="SCX38175.1"/>
    <property type="molecule type" value="Genomic_DNA"/>
</dbReference>
<feature type="transmembrane region" description="Helical" evidence="7">
    <location>
        <begin position="101"/>
        <end position="122"/>
    </location>
</feature>
<dbReference type="AlphaFoldDB" id="A0A1G4XAA9"/>
<dbReference type="SUPFAM" id="SSF161098">
    <property type="entry name" value="MetI-like"/>
    <property type="match status" value="1"/>
</dbReference>
<keyword evidence="6 7" id="KW-0472">Membrane</keyword>
<dbReference type="InterPro" id="IPR000515">
    <property type="entry name" value="MetI-like"/>
</dbReference>
<protein>
    <submittedName>
        <fullName evidence="9">Peptide/nickel transport system permease protein</fullName>
    </submittedName>
</protein>